<sequence>MGEGEKDPRVTLAGERTEMAIFRTSLSLDRTTLAWVRTTLTMSSFGLGMIAFFRTIRMEAHTPESVRLHEAAIHFGVTLVVIGVVATGLVAVSHISALRKLRAGETPMTARWPLSISLALLLALLALWAMWVTFHG</sequence>
<comment type="subcellular location">
    <subcellularLocation>
        <location evidence="1">Cell membrane</location>
        <topology evidence="1">Multi-pass membrane protein</topology>
    </subcellularLocation>
</comment>
<evidence type="ECO:0000256" key="4">
    <source>
        <dbReference type="ARBA" id="ARBA00022989"/>
    </source>
</evidence>
<dbReference type="EMBL" id="JACHEB010000002">
    <property type="protein sequence ID" value="MBB5327319.1"/>
    <property type="molecule type" value="Genomic_DNA"/>
</dbReference>
<feature type="domain" description="DUF202" evidence="7">
    <location>
        <begin position="23"/>
        <end position="98"/>
    </location>
</feature>
<keyword evidence="2" id="KW-1003">Cell membrane</keyword>
<dbReference type="RefSeq" id="WP_183973921.1">
    <property type="nucleotide sequence ID" value="NZ_JACHEB010000002.1"/>
</dbReference>
<reference evidence="8 9" key="1">
    <citation type="submission" date="2020-08" db="EMBL/GenBank/DDBJ databases">
        <title>Genomic Encyclopedia of Type Strains, Phase IV (KMG-V): Genome sequencing to study the core and pangenomes of soil and plant-associated prokaryotes.</title>
        <authorList>
            <person name="Whitman W."/>
        </authorList>
    </citation>
    <scope>NUCLEOTIDE SEQUENCE [LARGE SCALE GENOMIC DNA]</scope>
    <source>
        <strain evidence="8 9">X5P2</strain>
    </source>
</reference>
<evidence type="ECO:0000313" key="9">
    <source>
        <dbReference type="Proteomes" id="UP000535182"/>
    </source>
</evidence>
<dbReference type="InterPro" id="IPR052053">
    <property type="entry name" value="IM_YidH-like"/>
</dbReference>
<keyword evidence="3 6" id="KW-0812">Transmembrane</keyword>
<keyword evidence="9" id="KW-1185">Reference proteome</keyword>
<dbReference type="PANTHER" id="PTHR34187:SF2">
    <property type="entry name" value="DUF202 DOMAIN-CONTAINING PROTEIN"/>
    <property type="match status" value="1"/>
</dbReference>
<evidence type="ECO:0000256" key="1">
    <source>
        <dbReference type="ARBA" id="ARBA00004651"/>
    </source>
</evidence>
<evidence type="ECO:0000256" key="3">
    <source>
        <dbReference type="ARBA" id="ARBA00022692"/>
    </source>
</evidence>
<evidence type="ECO:0000256" key="5">
    <source>
        <dbReference type="ARBA" id="ARBA00023136"/>
    </source>
</evidence>
<keyword evidence="4 6" id="KW-1133">Transmembrane helix</keyword>
<dbReference type="PANTHER" id="PTHR34187">
    <property type="entry name" value="FGR18P"/>
    <property type="match status" value="1"/>
</dbReference>
<evidence type="ECO:0000313" key="8">
    <source>
        <dbReference type="EMBL" id="MBB5327319.1"/>
    </source>
</evidence>
<comment type="caution">
    <text evidence="8">The sequence shown here is derived from an EMBL/GenBank/DDBJ whole genome shotgun (WGS) entry which is preliminary data.</text>
</comment>
<protein>
    <submittedName>
        <fullName evidence="8">Membrane protein</fullName>
    </submittedName>
</protein>
<keyword evidence="5 6" id="KW-0472">Membrane</keyword>
<name>A0A9X0QBR0_9BACT</name>
<dbReference type="InterPro" id="IPR003807">
    <property type="entry name" value="DUF202"/>
</dbReference>
<dbReference type="AlphaFoldDB" id="A0A9X0QBR0"/>
<evidence type="ECO:0000259" key="7">
    <source>
        <dbReference type="Pfam" id="PF02656"/>
    </source>
</evidence>
<gene>
    <name evidence="8" type="ORF">HDF14_000924</name>
</gene>
<feature type="transmembrane region" description="Helical" evidence="6">
    <location>
        <begin position="112"/>
        <end position="134"/>
    </location>
</feature>
<dbReference type="Pfam" id="PF02656">
    <property type="entry name" value="DUF202"/>
    <property type="match status" value="1"/>
</dbReference>
<dbReference type="Proteomes" id="UP000535182">
    <property type="component" value="Unassembled WGS sequence"/>
</dbReference>
<accession>A0A9X0QBR0</accession>
<organism evidence="8 9">
    <name type="scientific">Tunturiibacter gelidiferens</name>
    <dbReference type="NCBI Taxonomy" id="3069689"/>
    <lineage>
        <taxon>Bacteria</taxon>
        <taxon>Pseudomonadati</taxon>
        <taxon>Acidobacteriota</taxon>
        <taxon>Terriglobia</taxon>
        <taxon>Terriglobales</taxon>
        <taxon>Acidobacteriaceae</taxon>
        <taxon>Tunturiibacter</taxon>
    </lineage>
</organism>
<evidence type="ECO:0000256" key="2">
    <source>
        <dbReference type="ARBA" id="ARBA00022475"/>
    </source>
</evidence>
<feature type="transmembrane region" description="Helical" evidence="6">
    <location>
        <begin position="34"/>
        <end position="53"/>
    </location>
</feature>
<dbReference type="GO" id="GO:0005886">
    <property type="term" value="C:plasma membrane"/>
    <property type="evidence" value="ECO:0007669"/>
    <property type="project" value="UniProtKB-SubCell"/>
</dbReference>
<feature type="transmembrane region" description="Helical" evidence="6">
    <location>
        <begin position="73"/>
        <end position="92"/>
    </location>
</feature>
<proteinExistence type="predicted"/>
<evidence type="ECO:0000256" key="6">
    <source>
        <dbReference type="SAM" id="Phobius"/>
    </source>
</evidence>